<feature type="domain" description="GST C-terminal" evidence="4">
    <location>
        <begin position="90"/>
        <end position="212"/>
    </location>
</feature>
<dbReference type="GO" id="GO:0004364">
    <property type="term" value="F:glutathione transferase activity"/>
    <property type="evidence" value="ECO:0007669"/>
    <property type="project" value="TreeGrafter"/>
</dbReference>
<dbReference type="GO" id="GO:0006749">
    <property type="term" value="P:glutathione metabolic process"/>
    <property type="evidence" value="ECO:0007669"/>
    <property type="project" value="TreeGrafter"/>
</dbReference>
<dbReference type="EMBL" id="GHBY01000392">
    <property type="protein sequence ID" value="MUP40569.1"/>
    <property type="molecule type" value="Transcribed_RNA"/>
</dbReference>
<protein>
    <submittedName>
        <fullName evidence="5">GST-D1</fullName>
    </submittedName>
</protein>
<evidence type="ECO:0000259" key="3">
    <source>
        <dbReference type="PROSITE" id="PS50404"/>
    </source>
</evidence>
<dbReference type="InterPro" id="IPR036282">
    <property type="entry name" value="Glutathione-S-Trfase_C_sf"/>
</dbReference>
<dbReference type="InterPro" id="IPR004046">
    <property type="entry name" value="GST_C"/>
</dbReference>
<dbReference type="PANTHER" id="PTHR43969">
    <property type="entry name" value="GLUTATHIONE S TRANSFERASE D10, ISOFORM A-RELATED"/>
    <property type="match status" value="1"/>
</dbReference>
<dbReference type="SFLD" id="SFLDS00019">
    <property type="entry name" value="Glutathione_Transferase_(cytos"/>
    <property type="match status" value="1"/>
</dbReference>
<organism evidence="5">
    <name type="scientific">Hemiscolopendra marginata</name>
    <dbReference type="NCBI Taxonomy" id="943146"/>
    <lineage>
        <taxon>Eukaryota</taxon>
        <taxon>Metazoa</taxon>
        <taxon>Ecdysozoa</taxon>
        <taxon>Arthropoda</taxon>
        <taxon>Myriapoda</taxon>
        <taxon>Chilopoda</taxon>
        <taxon>Pleurostigmophora</taxon>
        <taxon>Scolopendromorpha</taxon>
        <taxon>Scolopendridae</taxon>
        <taxon>Hemiscolopendra</taxon>
    </lineage>
</organism>
<dbReference type="SFLD" id="SFLDG00358">
    <property type="entry name" value="Main_(cytGST)"/>
    <property type="match status" value="1"/>
</dbReference>
<dbReference type="CDD" id="cd03177">
    <property type="entry name" value="GST_C_Delta_Epsilon"/>
    <property type="match status" value="1"/>
</dbReference>
<accession>A0A646QF26</accession>
<dbReference type="Gene3D" id="1.20.1050.10">
    <property type="match status" value="1"/>
</dbReference>
<evidence type="ECO:0000256" key="2">
    <source>
        <dbReference type="RuleBase" id="RU003494"/>
    </source>
</evidence>
<dbReference type="FunFam" id="1.20.1050.10:FF:000007">
    <property type="entry name" value="Glutathione S-transferase 1-1"/>
    <property type="match status" value="1"/>
</dbReference>
<feature type="domain" description="GST N-terminal" evidence="3">
    <location>
        <begin position="2"/>
        <end position="84"/>
    </location>
</feature>
<dbReference type="FunFam" id="3.40.30.10:FF:000034">
    <property type="entry name" value="glutathione S-transferase 1"/>
    <property type="match status" value="1"/>
</dbReference>
<dbReference type="InterPro" id="IPR040079">
    <property type="entry name" value="Glutathione_S-Trfase"/>
</dbReference>
<comment type="subunit">
    <text evidence="1">Homodimer.</text>
</comment>
<dbReference type="SUPFAM" id="SSF52833">
    <property type="entry name" value="Thioredoxin-like"/>
    <property type="match status" value="1"/>
</dbReference>
<dbReference type="InterPro" id="IPR004045">
    <property type="entry name" value="Glutathione_S-Trfase_N"/>
</dbReference>
<dbReference type="SUPFAM" id="SSF47616">
    <property type="entry name" value="GST C-terminal domain-like"/>
    <property type="match status" value="1"/>
</dbReference>
<dbReference type="PROSITE" id="PS50405">
    <property type="entry name" value="GST_CTER"/>
    <property type="match status" value="1"/>
</dbReference>
<dbReference type="Pfam" id="PF02798">
    <property type="entry name" value="GST_N"/>
    <property type="match status" value="1"/>
</dbReference>
<dbReference type="PANTHER" id="PTHR43969:SF9">
    <property type="entry name" value="GLUTATHIONE S TRANSFERASE D10, ISOFORM A-RELATED"/>
    <property type="match status" value="1"/>
</dbReference>
<dbReference type="AlphaFoldDB" id="A0A646QF26"/>
<name>A0A646QF26_9MYRI</name>
<dbReference type="PROSITE" id="PS50404">
    <property type="entry name" value="GST_NTER"/>
    <property type="match status" value="1"/>
</dbReference>
<evidence type="ECO:0000313" key="5">
    <source>
        <dbReference type="EMBL" id="MUP40569.1"/>
    </source>
</evidence>
<proteinExistence type="inferred from homology"/>
<dbReference type="Pfam" id="PF00043">
    <property type="entry name" value="GST_C"/>
    <property type="match status" value="1"/>
</dbReference>
<sequence length="222" mass="25625">MAPIIFYNLKPSPPCRAALLTIRLIGLDIEIKEVDLLKSQEHKQPWFTKINPAHSVPTIDDNGFYLWESRAIMGYVVQQYAKDDSLYPKNPKLRAQVDKMLYFDVAKLYSAIHDYFVPILFMHQQPGQAELDKINDYLKMLDTILEQTPYAAGEQMTIADISLLVTVTSLEALEIDYESSFPKVYKWVQKLKREIPMYDEVNQPGLDAFTQFIQKKKAEITG</sequence>
<evidence type="ECO:0000259" key="4">
    <source>
        <dbReference type="PROSITE" id="PS50405"/>
    </source>
</evidence>
<dbReference type="SFLD" id="SFLDG01153">
    <property type="entry name" value="Main.4:_Theta-like"/>
    <property type="match status" value="1"/>
</dbReference>
<dbReference type="InterPro" id="IPR036249">
    <property type="entry name" value="Thioredoxin-like_sf"/>
</dbReference>
<dbReference type="InterPro" id="IPR010987">
    <property type="entry name" value="Glutathione-S-Trfase_C-like"/>
</dbReference>
<reference evidence="5" key="1">
    <citation type="submission" date="2018-11" db="EMBL/GenBank/DDBJ databases">
        <title>Venom-gland transcriptomics and venom proteomics of the Florida green centipede (Hemiscolopendra marginata) reveal sex-based variation in a centipede venom.</title>
        <authorList>
            <person name="Nystrom G.S."/>
            <person name="Ward M.J."/>
            <person name="Ellsworth S.A."/>
            <person name="Rokyta D.R."/>
        </authorList>
    </citation>
    <scope>NUCLEOTIDE SEQUENCE</scope>
    <source>
        <tissue evidence="5">Venom gland</tissue>
    </source>
</reference>
<comment type="similarity">
    <text evidence="2">Belongs to the GST superfamily.</text>
</comment>
<evidence type="ECO:0000256" key="1">
    <source>
        <dbReference type="ARBA" id="ARBA00011738"/>
    </source>
</evidence>
<dbReference type="CDD" id="cd03045">
    <property type="entry name" value="GST_N_Delta_Epsilon"/>
    <property type="match status" value="1"/>
</dbReference>
<dbReference type="Gene3D" id="3.40.30.10">
    <property type="entry name" value="Glutaredoxin"/>
    <property type="match status" value="1"/>
</dbReference>